<keyword evidence="1" id="KW-0732">Signal</keyword>
<dbReference type="InterPro" id="IPR038706">
    <property type="entry name" value="Type_VI_SciN-like_sf"/>
</dbReference>
<gene>
    <name evidence="2" type="ORF">OMM_07432</name>
</gene>
<proteinExistence type="predicted"/>
<dbReference type="Gene3D" id="2.60.40.4150">
    <property type="entry name" value="Type VI secretion system, lipoprotein SciN"/>
    <property type="match status" value="1"/>
</dbReference>
<feature type="signal peptide" evidence="1">
    <location>
        <begin position="1"/>
        <end position="22"/>
    </location>
</feature>
<sequence length="137" mass="15912">MKVMIFNHLIMMILMLATFMQACSFAPTKKPEGWPSAKKAIRIELHADKNLNVYEGSAHTVPVCVYQLIRPDFFNKLASYPEGLNRLLECRQFHPSVTRIYRLTMQPNEKKRLIWIVTKGSNMLQSQPDTFLKITIK</sequence>
<dbReference type="Pfam" id="PF12790">
    <property type="entry name" value="T6SS-SciN"/>
    <property type="match status" value="1"/>
</dbReference>
<comment type="caution">
    <text evidence="2">The sequence shown here is derived from an EMBL/GenBank/DDBJ whole genome shotgun (WGS) entry which is preliminary data.</text>
</comment>
<accession>A0A1V1PCK7</accession>
<evidence type="ECO:0000313" key="3">
    <source>
        <dbReference type="Proteomes" id="UP000189670"/>
    </source>
</evidence>
<dbReference type="Proteomes" id="UP000189670">
    <property type="component" value="Unassembled WGS sequence"/>
</dbReference>
<feature type="chain" id="PRO_5010738539" evidence="1">
    <location>
        <begin position="23"/>
        <end position="137"/>
    </location>
</feature>
<dbReference type="InterPro" id="IPR017734">
    <property type="entry name" value="T6SS_SciN"/>
</dbReference>
<name>A0A1V1PCK7_9BACT</name>
<keyword evidence="2" id="KW-0449">Lipoprotein</keyword>
<protein>
    <submittedName>
        <fullName evidence="2">Lipoprotein</fullName>
    </submittedName>
</protein>
<dbReference type="AlphaFoldDB" id="A0A1V1PCK7"/>
<reference evidence="3" key="1">
    <citation type="submission" date="2012-11" db="EMBL/GenBank/DDBJ databases">
        <authorList>
            <person name="Lucero-Rivera Y.E."/>
            <person name="Tovar-Ramirez D."/>
        </authorList>
    </citation>
    <scope>NUCLEOTIDE SEQUENCE [LARGE SCALE GENOMIC DNA]</scope>
    <source>
        <strain evidence="3">Araruama</strain>
    </source>
</reference>
<organism evidence="2 3">
    <name type="scientific">Candidatus Magnetoglobus multicellularis str. Araruama</name>
    <dbReference type="NCBI Taxonomy" id="890399"/>
    <lineage>
        <taxon>Bacteria</taxon>
        <taxon>Pseudomonadati</taxon>
        <taxon>Thermodesulfobacteriota</taxon>
        <taxon>Desulfobacteria</taxon>
        <taxon>Desulfobacterales</taxon>
        <taxon>Desulfobacteraceae</taxon>
        <taxon>Candidatus Magnetoglobus</taxon>
    </lineage>
</organism>
<evidence type="ECO:0000256" key="1">
    <source>
        <dbReference type="SAM" id="SignalP"/>
    </source>
</evidence>
<dbReference type="EMBL" id="ATBP01000133">
    <property type="protein sequence ID" value="ETR72581.1"/>
    <property type="molecule type" value="Genomic_DNA"/>
</dbReference>
<dbReference type="PROSITE" id="PS51257">
    <property type="entry name" value="PROKAR_LIPOPROTEIN"/>
    <property type="match status" value="1"/>
</dbReference>
<evidence type="ECO:0000313" key="2">
    <source>
        <dbReference type="EMBL" id="ETR72581.1"/>
    </source>
</evidence>